<organism evidence="4 6">
    <name type="scientific">Pseudodesulfovibrio indicus</name>
    <dbReference type="NCBI Taxonomy" id="1716143"/>
    <lineage>
        <taxon>Bacteria</taxon>
        <taxon>Pseudomonadati</taxon>
        <taxon>Thermodesulfobacteriota</taxon>
        <taxon>Desulfovibrionia</taxon>
        <taxon>Desulfovibrionales</taxon>
        <taxon>Desulfovibrionaceae</taxon>
    </lineage>
</organism>
<evidence type="ECO:0000259" key="2">
    <source>
        <dbReference type="SMART" id="SM00226"/>
    </source>
</evidence>
<dbReference type="Pfam" id="PF01451">
    <property type="entry name" value="LMWPc"/>
    <property type="match status" value="1"/>
</dbReference>
<evidence type="ECO:0000313" key="3">
    <source>
        <dbReference type="EMBL" id="AMK12204.1"/>
    </source>
</evidence>
<keyword evidence="5" id="KW-1185">Reference proteome</keyword>
<dbReference type="Proteomes" id="UP000295506">
    <property type="component" value="Unassembled WGS sequence"/>
</dbReference>
<keyword evidence="1" id="KW-0059">Arsenical resistance</keyword>
<dbReference type="AlphaFoldDB" id="A0A126QQI8"/>
<accession>A0A126QQI8</accession>
<evidence type="ECO:0000256" key="1">
    <source>
        <dbReference type="ARBA" id="ARBA00022849"/>
    </source>
</evidence>
<reference evidence="4 6" key="2">
    <citation type="submission" date="2019-03" db="EMBL/GenBank/DDBJ databases">
        <title>Genomic Encyclopedia of Type Strains, Phase IV (KMG-IV): sequencing the most valuable type-strain genomes for metagenomic binning, comparative biology and taxonomic classification.</title>
        <authorList>
            <person name="Goeker M."/>
        </authorList>
    </citation>
    <scope>NUCLEOTIDE SEQUENCE [LARGE SCALE GENOMIC DNA]</scope>
    <source>
        <strain evidence="4 6">DSM 101483</strain>
    </source>
</reference>
<feature type="domain" description="Phosphotyrosine protein phosphatase I" evidence="2">
    <location>
        <begin position="4"/>
        <end position="140"/>
    </location>
</feature>
<gene>
    <name evidence="3" type="ORF">AWY79_14330</name>
    <name evidence="4" type="ORF">EDC59_112106</name>
</gene>
<dbReference type="KEGG" id="dej:AWY79_14330"/>
<proteinExistence type="predicted"/>
<dbReference type="InterPro" id="IPR023485">
    <property type="entry name" value="Ptyr_pPase"/>
</dbReference>
<dbReference type="RefSeq" id="WP_066805383.1">
    <property type="nucleotide sequence ID" value="NZ_CP014206.1"/>
</dbReference>
<dbReference type="PANTHER" id="PTHR43428">
    <property type="entry name" value="ARSENATE REDUCTASE"/>
    <property type="match status" value="1"/>
</dbReference>
<dbReference type="EMBL" id="SOBK01000012">
    <property type="protein sequence ID" value="TDT86597.1"/>
    <property type="molecule type" value="Genomic_DNA"/>
</dbReference>
<dbReference type="Proteomes" id="UP000055611">
    <property type="component" value="Chromosome"/>
</dbReference>
<evidence type="ECO:0000313" key="4">
    <source>
        <dbReference type="EMBL" id="TDT86597.1"/>
    </source>
</evidence>
<evidence type="ECO:0000313" key="6">
    <source>
        <dbReference type="Proteomes" id="UP000295506"/>
    </source>
</evidence>
<name>A0A126QQI8_9BACT</name>
<reference evidence="3 5" key="1">
    <citation type="journal article" date="2016" name="Front. Microbiol.">
        <title>Genome Sequence of the Piezophilic, Mesophilic Sulfate-Reducing Bacterium Desulfovibrio indicus J2T.</title>
        <authorList>
            <person name="Cao J."/>
            <person name="Maignien L."/>
            <person name="Shao Z."/>
            <person name="Alain K."/>
            <person name="Jebbar M."/>
        </authorList>
    </citation>
    <scope>NUCLEOTIDE SEQUENCE [LARGE SCALE GENOMIC DNA]</scope>
    <source>
        <strain evidence="3 5">J2</strain>
    </source>
</reference>
<evidence type="ECO:0000313" key="5">
    <source>
        <dbReference type="Proteomes" id="UP000055611"/>
    </source>
</evidence>
<dbReference type="SMART" id="SM00226">
    <property type="entry name" value="LMWPc"/>
    <property type="match status" value="1"/>
</dbReference>
<dbReference type="EMBL" id="CP014206">
    <property type="protein sequence ID" value="AMK12204.1"/>
    <property type="molecule type" value="Genomic_DNA"/>
</dbReference>
<dbReference type="OrthoDB" id="9784339at2"/>
<dbReference type="SUPFAM" id="SSF52788">
    <property type="entry name" value="Phosphotyrosine protein phosphatases I"/>
    <property type="match status" value="1"/>
</dbReference>
<dbReference type="PANTHER" id="PTHR43428:SF1">
    <property type="entry name" value="ARSENATE REDUCTASE"/>
    <property type="match status" value="1"/>
</dbReference>
<sequence>MAPIRVLFLCHLNSGRTLMAEAYLRRLGRGLFEAASAGFSSAAPGPLVIEVMREANFDLSARPAADVRDLIREHPPFHYVITTCSPELFGEVPAFPGEVARQHWGFPDPALITGSPEERLAAARTIRDDIRAQVIRFVHELTL</sequence>
<protein>
    <submittedName>
        <fullName evidence="4">Arsenate reductase</fullName>
    </submittedName>
</protein>
<dbReference type="InterPro" id="IPR036196">
    <property type="entry name" value="Ptyr_pPase_sf"/>
</dbReference>
<dbReference type="GO" id="GO:0046685">
    <property type="term" value="P:response to arsenic-containing substance"/>
    <property type="evidence" value="ECO:0007669"/>
    <property type="project" value="UniProtKB-KW"/>
</dbReference>
<dbReference type="Gene3D" id="3.40.50.2300">
    <property type="match status" value="1"/>
</dbReference>